<dbReference type="SUPFAM" id="SSF88688">
    <property type="entry name" value="Families 57/38 glycoside transferase middle domain"/>
    <property type="match status" value="1"/>
</dbReference>
<dbReference type="Gene3D" id="2.70.98.30">
    <property type="entry name" value="Golgi alpha-mannosidase II, domain 4"/>
    <property type="match status" value="1"/>
</dbReference>
<name>A0A8S0ZNF2_ARCPL</name>
<dbReference type="Gene3D" id="1.20.1270.50">
    <property type="entry name" value="Glycoside hydrolase family 38, central domain"/>
    <property type="match status" value="1"/>
</dbReference>
<keyword evidence="6" id="KW-0326">Glycosidase</keyword>
<dbReference type="InterPro" id="IPR000602">
    <property type="entry name" value="Glyco_hydro_38_N"/>
</dbReference>
<keyword evidence="5" id="KW-0862">Zinc</keyword>
<dbReference type="Gene3D" id="3.20.110.10">
    <property type="entry name" value="Glycoside hydrolase 38, N terminal domain"/>
    <property type="match status" value="1"/>
</dbReference>
<protein>
    <recommendedName>
        <fullName evidence="13">Alpha-mannosidase</fullName>
    </recommendedName>
</protein>
<dbReference type="Proteomes" id="UP000494256">
    <property type="component" value="Unassembled WGS sequence"/>
</dbReference>
<dbReference type="InterPro" id="IPR011330">
    <property type="entry name" value="Glyco_hydro/deAcase_b/a-brl"/>
</dbReference>
<gene>
    <name evidence="11" type="ORF">APLA_LOCUS6712</name>
</gene>
<dbReference type="InterPro" id="IPR011013">
    <property type="entry name" value="Gal_mutarotase_sf_dom"/>
</dbReference>
<dbReference type="Gene3D" id="2.60.40.1360">
    <property type="match status" value="1"/>
</dbReference>
<dbReference type="GO" id="GO:0004559">
    <property type="term" value="F:alpha-mannosidase activity"/>
    <property type="evidence" value="ECO:0007669"/>
    <property type="project" value="InterPro"/>
</dbReference>
<dbReference type="GO" id="GO:0046872">
    <property type="term" value="F:metal ion binding"/>
    <property type="evidence" value="ECO:0007669"/>
    <property type="project" value="UniProtKB-KW"/>
</dbReference>
<dbReference type="Pfam" id="PF07748">
    <property type="entry name" value="Glyco_hydro_38C"/>
    <property type="match status" value="1"/>
</dbReference>
<evidence type="ECO:0000256" key="1">
    <source>
        <dbReference type="ARBA" id="ARBA00001947"/>
    </source>
</evidence>
<dbReference type="SUPFAM" id="SSF74650">
    <property type="entry name" value="Galactose mutarotase-like"/>
    <property type="match status" value="1"/>
</dbReference>
<feature type="region of interest" description="Disordered" evidence="7">
    <location>
        <begin position="595"/>
        <end position="628"/>
    </location>
</feature>
<accession>A0A8S0ZNF2</accession>
<comment type="cofactor">
    <cofactor evidence="1">
        <name>Zn(2+)</name>
        <dbReference type="ChEBI" id="CHEBI:29105"/>
    </cofactor>
</comment>
<keyword evidence="8" id="KW-0732">Signal</keyword>
<dbReference type="GO" id="GO:0005764">
    <property type="term" value="C:lysosome"/>
    <property type="evidence" value="ECO:0007669"/>
    <property type="project" value="TreeGrafter"/>
</dbReference>
<dbReference type="GO" id="GO:0006013">
    <property type="term" value="P:mannose metabolic process"/>
    <property type="evidence" value="ECO:0007669"/>
    <property type="project" value="InterPro"/>
</dbReference>
<dbReference type="InterPro" id="IPR037094">
    <property type="entry name" value="Glyco_hydro_38_cen_sf"/>
</dbReference>
<organism evidence="11 12">
    <name type="scientific">Arctia plantaginis</name>
    <name type="common">Wood tiger moth</name>
    <name type="synonym">Phalaena plantaginis</name>
    <dbReference type="NCBI Taxonomy" id="874455"/>
    <lineage>
        <taxon>Eukaryota</taxon>
        <taxon>Metazoa</taxon>
        <taxon>Ecdysozoa</taxon>
        <taxon>Arthropoda</taxon>
        <taxon>Hexapoda</taxon>
        <taxon>Insecta</taxon>
        <taxon>Pterygota</taxon>
        <taxon>Neoptera</taxon>
        <taxon>Endopterygota</taxon>
        <taxon>Lepidoptera</taxon>
        <taxon>Glossata</taxon>
        <taxon>Ditrysia</taxon>
        <taxon>Noctuoidea</taxon>
        <taxon>Erebidae</taxon>
        <taxon>Arctiinae</taxon>
        <taxon>Arctia</taxon>
    </lineage>
</organism>
<evidence type="ECO:0008006" key="13">
    <source>
        <dbReference type="Google" id="ProtNLM"/>
    </source>
</evidence>
<dbReference type="FunFam" id="1.20.1270.50:FF:000002">
    <property type="entry name" value="Alpha-mannosidase"/>
    <property type="match status" value="1"/>
</dbReference>
<comment type="similarity">
    <text evidence="2">Belongs to the glycosyl hydrolase 38 family.</text>
</comment>
<evidence type="ECO:0000313" key="11">
    <source>
        <dbReference type="EMBL" id="CAB3234737.1"/>
    </source>
</evidence>
<evidence type="ECO:0000256" key="7">
    <source>
        <dbReference type="SAM" id="MobiDB-lite"/>
    </source>
</evidence>
<comment type="caution">
    <text evidence="11">The sequence shown here is derived from an EMBL/GenBank/DDBJ whole genome shotgun (WGS) entry which is preliminary data.</text>
</comment>
<dbReference type="AlphaFoldDB" id="A0A8S0ZNF2"/>
<evidence type="ECO:0000259" key="10">
    <source>
        <dbReference type="Pfam" id="PF07748"/>
    </source>
</evidence>
<dbReference type="InterPro" id="IPR050843">
    <property type="entry name" value="Glycosyl_Hydrlase_38"/>
</dbReference>
<feature type="domain" description="Glycosyl hydrolase family 38 C-terminal" evidence="10">
    <location>
        <begin position="676"/>
        <end position="812"/>
    </location>
</feature>
<feature type="domain" description="Glycoside hydrolase family 38 N-terminal" evidence="9">
    <location>
        <begin position="52"/>
        <end position="369"/>
    </location>
</feature>
<dbReference type="InterPro" id="IPR011682">
    <property type="entry name" value="Glyco_hydro_38_C"/>
</dbReference>
<dbReference type="SUPFAM" id="SSF88713">
    <property type="entry name" value="Glycoside hydrolase/deacetylase"/>
    <property type="match status" value="1"/>
</dbReference>
<dbReference type="GO" id="GO:0030246">
    <property type="term" value="F:carbohydrate binding"/>
    <property type="evidence" value="ECO:0007669"/>
    <property type="project" value="InterPro"/>
</dbReference>
<sequence length="1024" mass="117867">MIWYILIIKLICTTVITALDAVSKNLLTPIVEYGEACGYESCPQTKPDYLNVHIVASTHGELGGSRTFLEHFTGDGSQMFTTSDINMKNILDSVITSLWTDSARTFTLSDITYFFYWWKDRDSTVRRMVYELIRQGRLFFVGGGWGMSDESTTHYHAIIDHYTYGLRKLNATFLECARPLVTWQADTFGHSREFASLMAQMGFDGHFISPISFDDELARMTSRSLEFVWRGSDDLGAETDIFTHKLFDGYWSPPGFCFGIGCTDPMIVVDAEFNNVAERIQAFKKQILEHQSPFYTTNNVMVVMGQKMGYHDAKIWFTNIDTLIRSINEAKRKDDEVHLNLMYSTPACYLKEIKKALPVLKTKQDDFLPIANDKNAYFTGMFYSRPAIKYLARELHLYLLIAKQLQMFGHLKNHDQLFEDIQWIAGDTIDHSIIKIPEFARRIPERFLPSHSPALFDEMVFIAEKIPPMGYRSYYLQIEGSRTKRAIIKKMTKNKKRKFLTRQSHSVKASDNNLITQYDDDYYLDELTHKPTIIEFANVSKGEEDSLKEYGYVLTPRSKSNETYKATEAPKREGGIEAHHLDNISTDSITPHQLNLSSSCTGAPTPDHTELPTINSTEKSSDTTTTTSASITPLLTSTIKTATDYYGDEGSFNITNDEENNGEVTWEQELMFRGQYLHYAYTIITQYLQALRLYKELPYVEIDWCVGPIPVDDAFGREVFVRYSTDLQNNGVFYTDSNGRQTIKRIKNKRYTHQMVYTDDISANIYPITSKVYIEDTNKNIRFSIFPDRGEGCTSLDEGEIDVMVHRRLAIDNNGPTDGINDTAVETGLVIRGKHRLYLSKADYKPNKFFEKKFAKELEIQPQIFTSAHPFYDSSIGYTNWSECRNEYSALNKKLPIGLHVLSFEKWNEKLLIRFENYLESTDVVKNGVKIVNILNLFNDYLITGCEETMLGTNIRRSDYFKMEWQKGKFVKKFNDVYGNDSNLEFADDVGRQYEKVNLAVGIKLVPQQIRTFVCSYRLVREMS</sequence>
<dbReference type="PANTHER" id="PTHR11607:SF3">
    <property type="entry name" value="LYSOSOMAL ALPHA-MANNOSIDASE"/>
    <property type="match status" value="1"/>
</dbReference>
<feature type="signal peptide" evidence="8">
    <location>
        <begin position="1"/>
        <end position="18"/>
    </location>
</feature>
<evidence type="ECO:0000256" key="4">
    <source>
        <dbReference type="ARBA" id="ARBA00022801"/>
    </source>
</evidence>
<proteinExistence type="inferred from homology"/>
<dbReference type="Pfam" id="PF01074">
    <property type="entry name" value="Glyco_hydro_38N"/>
    <property type="match status" value="1"/>
</dbReference>
<dbReference type="InterPro" id="IPR028995">
    <property type="entry name" value="Glyco_hydro_57/38_cen_sf"/>
</dbReference>
<evidence type="ECO:0000313" key="12">
    <source>
        <dbReference type="Proteomes" id="UP000494256"/>
    </source>
</evidence>
<keyword evidence="4" id="KW-0378">Hydrolase</keyword>
<keyword evidence="3" id="KW-0479">Metal-binding</keyword>
<dbReference type="InterPro" id="IPR027291">
    <property type="entry name" value="Glyco_hydro_38_N_sf"/>
</dbReference>
<dbReference type="EMBL" id="CADEBD010000295">
    <property type="protein sequence ID" value="CAB3234737.1"/>
    <property type="molecule type" value="Genomic_DNA"/>
</dbReference>
<evidence type="ECO:0000256" key="5">
    <source>
        <dbReference type="ARBA" id="ARBA00022833"/>
    </source>
</evidence>
<dbReference type="PANTHER" id="PTHR11607">
    <property type="entry name" value="ALPHA-MANNOSIDASE"/>
    <property type="match status" value="1"/>
</dbReference>
<dbReference type="OrthoDB" id="372421at2759"/>
<reference evidence="11 12" key="1">
    <citation type="submission" date="2020-04" db="EMBL/GenBank/DDBJ databases">
        <authorList>
            <person name="Wallbank WR R."/>
            <person name="Pardo Diaz C."/>
            <person name="Kozak K."/>
            <person name="Martin S."/>
            <person name="Jiggins C."/>
            <person name="Moest M."/>
            <person name="Warren A I."/>
            <person name="Byers J.R.P. K."/>
            <person name="Montejo-Kovacevich G."/>
            <person name="Yen C E."/>
        </authorList>
    </citation>
    <scope>NUCLEOTIDE SEQUENCE [LARGE SCALE GENOMIC DNA]</scope>
</reference>
<evidence type="ECO:0000256" key="2">
    <source>
        <dbReference type="ARBA" id="ARBA00009792"/>
    </source>
</evidence>
<feature type="chain" id="PRO_5035910439" description="Alpha-mannosidase" evidence="8">
    <location>
        <begin position="19"/>
        <end position="1024"/>
    </location>
</feature>
<evidence type="ECO:0000256" key="6">
    <source>
        <dbReference type="ARBA" id="ARBA00023295"/>
    </source>
</evidence>
<feature type="compositionally biased region" description="Low complexity" evidence="7">
    <location>
        <begin position="616"/>
        <end position="628"/>
    </location>
</feature>
<evidence type="ECO:0000256" key="3">
    <source>
        <dbReference type="ARBA" id="ARBA00022723"/>
    </source>
</evidence>
<evidence type="ECO:0000259" key="9">
    <source>
        <dbReference type="Pfam" id="PF01074"/>
    </source>
</evidence>
<evidence type="ECO:0000256" key="8">
    <source>
        <dbReference type="SAM" id="SignalP"/>
    </source>
</evidence>